<feature type="compositionally biased region" description="Basic and acidic residues" evidence="1">
    <location>
        <begin position="8"/>
        <end position="24"/>
    </location>
</feature>
<proteinExistence type="predicted"/>
<evidence type="ECO:0000313" key="2">
    <source>
        <dbReference type="EMBL" id="JAE29585.1"/>
    </source>
</evidence>
<dbReference type="EMBL" id="GBRH01168311">
    <property type="protein sequence ID" value="JAE29585.1"/>
    <property type="molecule type" value="Transcribed_RNA"/>
</dbReference>
<organism evidence="2">
    <name type="scientific">Arundo donax</name>
    <name type="common">Giant reed</name>
    <name type="synonym">Donax arundinaceus</name>
    <dbReference type="NCBI Taxonomy" id="35708"/>
    <lineage>
        <taxon>Eukaryota</taxon>
        <taxon>Viridiplantae</taxon>
        <taxon>Streptophyta</taxon>
        <taxon>Embryophyta</taxon>
        <taxon>Tracheophyta</taxon>
        <taxon>Spermatophyta</taxon>
        <taxon>Magnoliopsida</taxon>
        <taxon>Liliopsida</taxon>
        <taxon>Poales</taxon>
        <taxon>Poaceae</taxon>
        <taxon>PACMAD clade</taxon>
        <taxon>Arundinoideae</taxon>
        <taxon>Arundineae</taxon>
        <taxon>Arundo</taxon>
    </lineage>
</organism>
<reference evidence="2" key="2">
    <citation type="journal article" date="2015" name="Data Brief">
        <title>Shoot transcriptome of the giant reed, Arundo donax.</title>
        <authorList>
            <person name="Barrero R.A."/>
            <person name="Guerrero F.D."/>
            <person name="Moolhuijzen P."/>
            <person name="Goolsby J.A."/>
            <person name="Tidwell J."/>
            <person name="Bellgard S.E."/>
            <person name="Bellgard M.I."/>
        </authorList>
    </citation>
    <scope>NUCLEOTIDE SEQUENCE</scope>
    <source>
        <tissue evidence="2">Shoot tissue taken approximately 20 cm above the soil surface</tissue>
    </source>
</reference>
<dbReference type="AlphaFoldDB" id="A0A0A9GX58"/>
<name>A0A0A9GX58_ARUDO</name>
<evidence type="ECO:0000256" key="1">
    <source>
        <dbReference type="SAM" id="MobiDB-lite"/>
    </source>
</evidence>
<sequence length="66" mass="7498">MSLGEPRSGVHDPAGMERRSRLKWDVNPIRPRPSNWDDIPGPRVVERGIDPVSCDYGWANIKTNQD</sequence>
<protein>
    <submittedName>
        <fullName evidence="2">Uncharacterized protein</fullName>
    </submittedName>
</protein>
<accession>A0A0A9GX58</accession>
<feature type="region of interest" description="Disordered" evidence="1">
    <location>
        <begin position="1"/>
        <end position="43"/>
    </location>
</feature>
<reference evidence="2" key="1">
    <citation type="submission" date="2014-09" db="EMBL/GenBank/DDBJ databases">
        <authorList>
            <person name="Magalhaes I.L.F."/>
            <person name="Oliveira U."/>
            <person name="Santos F.R."/>
            <person name="Vidigal T.H.D.A."/>
            <person name="Brescovit A.D."/>
            <person name="Santos A.J."/>
        </authorList>
    </citation>
    <scope>NUCLEOTIDE SEQUENCE</scope>
    <source>
        <tissue evidence="2">Shoot tissue taken approximately 20 cm above the soil surface</tissue>
    </source>
</reference>